<protein>
    <recommendedName>
        <fullName evidence="1">Glycosyltransferase 2-like domain-containing protein</fullName>
    </recommendedName>
</protein>
<dbReference type="InterPro" id="IPR001173">
    <property type="entry name" value="Glyco_trans_2-like"/>
</dbReference>
<proteinExistence type="predicted"/>
<dbReference type="Pfam" id="PF00535">
    <property type="entry name" value="Glycos_transf_2"/>
    <property type="match status" value="1"/>
</dbReference>
<dbReference type="InterPro" id="IPR029044">
    <property type="entry name" value="Nucleotide-diphossugar_trans"/>
</dbReference>
<sequence>MYYIILVMSKPFDVNSACIIVASHISNPKRIKYLIECLESLLRQTLSISIYVSISFETLELREQFGIIFSENIHLHNPKINIIVRTQKTPQMRHMQQLLELLKTKHEWVMFCDDDDTYHKERVEAYLKTVVHSLNEIAGYPNKKFAGIYENDDGINHRERRREYWCYCVQYELLEKFIHMLLPYPDILDNKCCDVFFAEYLRRLNDDYVYAIMPETLYNYRQDNNEDSVTGVIKGSSRSIRKPRVVTDENVNECAKELDEYLDKEIDIYLHDIYLRTIVGSDFNTIMQNEFLSEYPLLNIIKKEHIETMWLFHSRLKTVANEIYDIKV</sequence>
<dbReference type="Gene3D" id="3.90.550.10">
    <property type="entry name" value="Spore Coat Polysaccharide Biosynthesis Protein SpsA, Chain A"/>
    <property type="match status" value="1"/>
</dbReference>
<dbReference type="EMBL" id="MN739924">
    <property type="protein sequence ID" value="QHT77970.1"/>
    <property type="molecule type" value="Genomic_DNA"/>
</dbReference>
<name>A0A6C0HC60_9ZZZZ</name>
<accession>A0A6C0HC60</accession>
<organism evidence="2">
    <name type="scientific">viral metagenome</name>
    <dbReference type="NCBI Taxonomy" id="1070528"/>
    <lineage>
        <taxon>unclassified sequences</taxon>
        <taxon>metagenomes</taxon>
        <taxon>organismal metagenomes</taxon>
    </lineage>
</organism>
<dbReference type="SUPFAM" id="SSF53448">
    <property type="entry name" value="Nucleotide-diphospho-sugar transferases"/>
    <property type="match status" value="1"/>
</dbReference>
<feature type="domain" description="Glycosyltransferase 2-like" evidence="1">
    <location>
        <begin position="31"/>
        <end position="130"/>
    </location>
</feature>
<evidence type="ECO:0000259" key="1">
    <source>
        <dbReference type="Pfam" id="PF00535"/>
    </source>
</evidence>
<dbReference type="AlphaFoldDB" id="A0A6C0HC60"/>
<reference evidence="2" key="1">
    <citation type="journal article" date="2020" name="Nature">
        <title>Giant virus diversity and host interactions through global metagenomics.</title>
        <authorList>
            <person name="Schulz F."/>
            <person name="Roux S."/>
            <person name="Paez-Espino D."/>
            <person name="Jungbluth S."/>
            <person name="Walsh D.A."/>
            <person name="Denef V.J."/>
            <person name="McMahon K.D."/>
            <person name="Konstantinidis K.T."/>
            <person name="Eloe-Fadrosh E.A."/>
            <person name="Kyrpides N.C."/>
            <person name="Woyke T."/>
        </authorList>
    </citation>
    <scope>NUCLEOTIDE SEQUENCE</scope>
    <source>
        <strain evidence="2">GVMAG-M-3300023179-90</strain>
    </source>
</reference>
<evidence type="ECO:0000313" key="2">
    <source>
        <dbReference type="EMBL" id="QHT77970.1"/>
    </source>
</evidence>